<sequence length="142" mass="14900">MIERQASLSTAFVGVVITAVVFLGLRAAGVFTARNVFQPAEGSSVAPFLYWGVLFSFAGFTLLLSWRLGSRWAARRGTACLVGSMAAGVHVVSWCAVGVLVGFESATGGLSEFAWMSALLVLAVSTLVFVGVCFSFLRPAAV</sequence>
<feature type="transmembrane region" description="Helical" evidence="1">
    <location>
        <begin position="7"/>
        <end position="28"/>
    </location>
</feature>
<feature type="transmembrane region" description="Helical" evidence="1">
    <location>
        <begin position="48"/>
        <end position="66"/>
    </location>
</feature>
<accession>A0ABW4Q9B5</accession>
<keyword evidence="1" id="KW-0472">Membrane</keyword>
<organism evidence="2 3">
    <name type="scientific">Arthrobacter flavus</name>
    <dbReference type="NCBI Taxonomy" id="95172"/>
    <lineage>
        <taxon>Bacteria</taxon>
        <taxon>Bacillati</taxon>
        <taxon>Actinomycetota</taxon>
        <taxon>Actinomycetes</taxon>
        <taxon>Micrococcales</taxon>
        <taxon>Micrococcaceae</taxon>
        <taxon>Arthrobacter</taxon>
    </lineage>
</organism>
<proteinExistence type="predicted"/>
<feature type="transmembrane region" description="Helical" evidence="1">
    <location>
        <begin position="78"/>
        <end position="101"/>
    </location>
</feature>
<name>A0ABW4Q9B5_9MICC</name>
<dbReference type="Proteomes" id="UP001597307">
    <property type="component" value="Unassembled WGS sequence"/>
</dbReference>
<gene>
    <name evidence="2" type="ORF">ACFSFX_11995</name>
</gene>
<evidence type="ECO:0000313" key="2">
    <source>
        <dbReference type="EMBL" id="MFD1847313.1"/>
    </source>
</evidence>
<reference evidence="3" key="1">
    <citation type="journal article" date="2019" name="Int. J. Syst. Evol. Microbiol.">
        <title>The Global Catalogue of Microorganisms (GCM) 10K type strain sequencing project: providing services to taxonomists for standard genome sequencing and annotation.</title>
        <authorList>
            <consortium name="The Broad Institute Genomics Platform"/>
            <consortium name="The Broad Institute Genome Sequencing Center for Infectious Disease"/>
            <person name="Wu L."/>
            <person name="Ma J."/>
        </authorList>
    </citation>
    <scope>NUCLEOTIDE SEQUENCE [LARGE SCALE GENOMIC DNA]</scope>
    <source>
        <strain evidence="3">JCM 11496</strain>
    </source>
</reference>
<comment type="caution">
    <text evidence="2">The sequence shown here is derived from an EMBL/GenBank/DDBJ whole genome shotgun (WGS) entry which is preliminary data.</text>
</comment>
<evidence type="ECO:0000256" key="1">
    <source>
        <dbReference type="SAM" id="Phobius"/>
    </source>
</evidence>
<evidence type="ECO:0000313" key="3">
    <source>
        <dbReference type="Proteomes" id="UP001597307"/>
    </source>
</evidence>
<keyword evidence="1" id="KW-1133">Transmembrane helix</keyword>
<feature type="transmembrane region" description="Helical" evidence="1">
    <location>
        <begin position="113"/>
        <end position="137"/>
    </location>
</feature>
<protein>
    <recommendedName>
        <fullName evidence="4">Integral membrane protein</fullName>
    </recommendedName>
</protein>
<keyword evidence="1" id="KW-0812">Transmembrane</keyword>
<dbReference type="RefSeq" id="WP_343882476.1">
    <property type="nucleotide sequence ID" value="NZ_BAAAIJ010000066.1"/>
</dbReference>
<evidence type="ECO:0008006" key="4">
    <source>
        <dbReference type="Google" id="ProtNLM"/>
    </source>
</evidence>
<keyword evidence="3" id="KW-1185">Reference proteome</keyword>
<dbReference type="EMBL" id="JBHUGA010000051">
    <property type="protein sequence ID" value="MFD1847313.1"/>
    <property type="molecule type" value="Genomic_DNA"/>
</dbReference>